<feature type="chain" id="PRO_5045200225" description="NTF2-like domain-containing protein" evidence="1">
    <location>
        <begin position="19"/>
        <end position="267"/>
    </location>
</feature>
<dbReference type="InterPro" id="IPR058645">
    <property type="entry name" value="NTF2-like_dom_7"/>
</dbReference>
<dbReference type="Proteomes" id="UP001305779">
    <property type="component" value="Unassembled WGS sequence"/>
</dbReference>
<proteinExistence type="predicted"/>
<keyword evidence="4" id="KW-1185">Reference proteome</keyword>
<name>A0ABR0EMN6_ZASCE</name>
<sequence>MKFISPFIPLLFAALAHASSIELTNDALMERGQPCLAINQSEAESFIAKFASTIDHTGDWKATTKEILAKDFVFASNSYISRNHLPLATGPSYGIAATNRKTYIEQLALLTVSNLTTDDILVTDCGKVIWRANVGSGGPKPYPSKIVGILTLQREKKKKGPEGALVATRWECEFDSIGWSLGLGLDCDTCVGYSTPEGYDPGEVAMQSAERSPTSEQVVSVITPDCGQFRGSSLHAGRRTGATSHLLVCIVDLMPLSFSAMSGWLFK</sequence>
<gene>
    <name evidence="3" type="ORF">PRZ48_005966</name>
</gene>
<keyword evidence="1" id="KW-0732">Signal</keyword>
<organism evidence="3 4">
    <name type="scientific">Zasmidium cellare</name>
    <name type="common">Wine cellar mold</name>
    <name type="synonym">Racodium cellare</name>
    <dbReference type="NCBI Taxonomy" id="395010"/>
    <lineage>
        <taxon>Eukaryota</taxon>
        <taxon>Fungi</taxon>
        <taxon>Dikarya</taxon>
        <taxon>Ascomycota</taxon>
        <taxon>Pezizomycotina</taxon>
        <taxon>Dothideomycetes</taxon>
        <taxon>Dothideomycetidae</taxon>
        <taxon>Mycosphaerellales</taxon>
        <taxon>Mycosphaerellaceae</taxon>
        <taxon>Zasmidium</taxon>
    </lineage>
</organism>
<dbReference type="EMBL" id="JAXOVC010000004">
    <property type="protein sequence ID" value="KAK4502541.1"/>
    <property type="molecule type" value="Genomic_DNA"/>
</dbReference>
<dbReference type="Pfam" id="PF26534">
    <property type="entry name" value="NTF2_7"/>
    <property type="match status" value="1"/>
</dbReference>
<reference evidence="3 4" key="1">
    <citation type="journal article" date="2023" name="G3 (Bethesda)">
        <title>A chromosome-level genome assembly of Zasmidium syzygii isolated from banana leaves.</title>
        <authorList>
            <person name="van Westerhoven A.C."/>
            <person name="Mehrabi R."/>
            <person name="Talebi R."/>
            <person name="Steentjes M.B.F."/>
            <person name="Corcolon B."/>
            <person name="Chong P.A."/>
            <person name="Kema G.H.J."/>
            <person name="Seidl M.F."/>
        </authorList>
    </citation>
    <scope>NUCLEOTIDE SEQUENCE [LARGE SCALE GENOMIC DNA]</scope>
    <source>
        <strain evidence="3 4">P124</strain>
    </source>
</reference>
<evidence type="ECO:0000313" key="4">
    <source>
        <dbReference type="Proteomes" id="UP001305779"/>
    </source>
</evidence>
<accession>A0ABR0EMN6</accession>
<evidence type="ECO:0000259" key="2">
    <source>
        <dbReference type="Pfam" id="PF26534"/>
    </source>
</evidence>
<feature type="domain" description="NTF2-like" evidence="2">
    <location>
        <begin position="38"/>
        <end position="184"/>
    </location>
</feature>
<protein>
    <recommendedName>
        <fullName evidence="2">NTF2-like domain-containing protein</fullName>
    </recommendedName>
</protein>
<comment type="caution">
    <text evidence="3">The sequence shown here is derived from an EMBL/GenBank/DDBJ whole genome shotgun (WGS) entry which is preliminary data.</text>
</comment>
<feature type="signal peptide" evidence="1">
    <location>
        <begin position="1"/>
        <end position="18"/>
    </location>
</feature>
<evidence type="ECO:0000256" key="1">
    <source>
        <dbReference type="SAM" id="SignalP"/>
    </source>
</evidence>
<evidence type="ECO:0000313" key="3">
    <source>
        <dbReference type="EMBL" id="KAK4502541.1"/>
    </source>
</evidence>